<gene>
    <name evidence="2" type="ORF">ACFQ2I_01105</name>
</gene>
<evidence type="ECO:0008006" key="4">
    <source>
        <dbReference type="Google" id="ProtNLM"/>
    </source>
</evidence>
<protein>
    <recommendedName>
        <fullName evidence="4">DUF4825 domain-containing protein</fullName>
    </recommendedName>
</protein>
<feature type="transmembrane region" description="Helical" evidence="1">
    <location>
        <begin position="12"/>
        <end position="31"/>
    </location>
</feature>
<reference evidence="3" key="1">
    <citation type="journal article" date="2019" name="Int. J. Syst. Evol. Microbiol.">
        <title>The Global Catalogue of Microorganisms (GCM) 10K type strain sequencing project: providing services to taxonomists for standard genome sequencing and annotation.</title>
        <authorList>
            <consortium name="The Broad Institute Genomics Platform"/>
            <consortium name="The Broad Institute Genome Sequencing Center for Infectious Disease"/>
            <person name="Wu L."/>
            <person name="Ma J."/>
        </authorList>
    </citation>
    <scope>NUCLEOTIDE SEQUENCE [LARGE SCALE GENOMIC DNA]</scope>
    <source>
        <strain evidence="3">CCUG 59129</strain>
    </source>
</reference>
<dbReference type="Proteomes" id="UP001596989">
    <property type="component" value="Unassembled WGS sequence"/>
</dbReference>
<dbReference type="EMBL" id="JBHTJZ010000004">
    <property type="protein sequence ID" value="MFD0957980.1"/>
    <property type="molecule type" value="Genomic_DNA"/>
</dbReference>
<keyword evidence="3" id="KW-1185">Reference proteome</keyword>
<evidence type="ECO:0000256" key="1">
    <source>
        <dbReference type="SAM" id="Phobius"/>
    </source>
</evidence>
<keyword evidence="1" id="KW-1133">Transmembrane helix</keyword>
<keyword evidence="1" id="KW-0812">Transmembrane</keyword>
<comment type="caution">
    <text evidence="2">The sequence shown here is derived from an EMBL/GenBank/DDBJ whole genome shotgun (WGS) entry which is preliminary data.</text>
</comment>
<name>A0ABW3HKI7_9BACL</name>
<accession>A0ABW3HKI7</accession>
<organism evidence="2 3">
    <name type="scientific">Paenibacillus chungangensis</name>
    <dbReference type="NCBI Taxonomy" id="696535"/>
    <lineage>
        <taxon>Bacteria</taxon>
        <taxon>Bacillati</taxon>
        <taxon>Bacillota</taxon>
        <taxon>Bacilli</taxon>
        <taxon>Bacillales</taxon>
        <taxon>Paenibacillaceae</taxon>
        <taxon>Paenibacillus</taxon>
    </lineage>
</organism>
<evidence type="ECO:0000313" key="2">
    <source>
        <dbReference type="EMBL" id="MFD0957980.1"/>
    </source>
</evidence>
<dbReference type="RefSeq" id="WP_377561606.1">
    <property type="nucleotide sequence ID" value="NZ_JBHTJZ010000004.1"/>
</dbReference>
<evidence type="ECO:0000313" key="3">
    <source>
        <dbReference type="Proteomes" id="UP001596989"/>
    </source>
</evidence>
<proteinExistence type="predicted"/>
<sequence length="181" mass="20548">MSEVVASIRRRKVQISVVVAVLVVIIIIMSFSSLKLDGFSIQGVKLGDSYDKIEKKLGVAQDKFSGRRYTYDGVEFSADDSGKIDNIRIWGTDYRTDKKLGVGSTLAEIVDQYGKDKLRMTYGDVYVRLNKIQMIMFNMAAYDSSDLYDTTIVKSMEVRSLGDRYRDSWDSMSPLEFQPES</sequence>
<keyword evidence="1" id="KW-0472">Membrane</keyword>